<sequence length="286" mass="29832">MTILKGLAPAKINLTLHVTGQREDGYHLLDSLVVFADVGDEIEVASAPNLDLTISGPFTEGVPTDSSNIVLKAANALRYAHGVEDGAIIRLTKNLPNGAGIGGGSSDAATVLSMLAQLWDVPELAPTSPAAVALGADVPVCMHAPTPVRMSGIGEFISAFPPLPECALVLVNPMVLVPTGGIFDALSSKDNEPMSSVPDGTNVDELASWLKHQRNDLLPPARQMAPEIDAALNALENNPLVLTAGMSGSGATCFGLVRDIGAARQVARAIQVSHMSWWVVPTQILK</sequence>
<dbReference type="Gene3D" id="3.30.70.890">
    <property type="entry name" value="GHMP kinase, C-terminal domain"/>
    <property type="match status" value="1"/>
</dbReference>
<dbReference type="EMBL" id="FQXB01000002">
    <property type="protein sequence ID" value="SHH07270.1"/>
    <property type="molecule type" value="Genomic_DNA"/>
</dbReference>
<dbReference type="STRING" id="1508389.SAMN05444003_1952"/>
<dbReference type="GO" id="GO:0019288">
    <property type="term" value="P:isopentenyl diphosphate biosynthetic process, methylerythritol 4-phosphate pathway"/>
    <property type="evidence" value="ECO:0007669"/>
    <property type="project" value="UniProtKB-UniRule"/>
</dbReference>
<name>A0A1M5Q017_9RHOB</name>
<evidence type="ECO:0000256" key="5">
    <source>
        <dbReference type="ARBA" id="ARBA00022741"/>
    </source>
</evidence>
<evidence type="ECO:0000259" key="11">
    <source>
        <dbReference type="Pfam" id="PF00288"/>
    </source>
</evidence>
<dbReference type="NCBIfam" id="TIGR00154">
    <property type="entry name" value="ispE"/>
    <property type="match status" value="1"/>
</dbReference>
<evidence type="ECO:0000256" key="6">
    <source>
        <dbReference type="ARBA" id="ARBA00022777"/>
    </source>
</evidence>
<evidence type="ECO:0000256" key="3">
    <source>
        <dbReference type="ARBA" id="ARBA00017473"/>
    </source>
</evidence>
<evidence type="ECO:0000256" key="10">
    <source>
        <dbReference type="HAMAP-Rule" id="MF_00061"/>
    </source>
</evidence>
<reference evidence="13 14" key="1">
    <citation type="submission" date="2016-11" db="EMBL/GenBank/DDBJ databases">
        <authorList>
            <person name="Jaros S."/>
            <person name="Januszkiewicz K."/>
            <person name="Wedrychowicz H."/>
        </authorList>
    </citation>
    <scope>NUCLEOTIDE SEQUENCE [LARGE SCALE GENOMIC DNA]</scope>
    <source>
        <strain evidence="13 14">DSM 28715</strain>
    </source>
</reference>
<evidence type="ECO:0000256" key="7">
    <source>
        <dbReference type="ARBA" id="ARBA00022840"/>
    </source>
</evidence>
<dbReference type="UniPathway" id="UPA00056">
    <property type="reaction ID" value="UER00094"/>
</dbReference>
<feature type="active site" evidence="10">
    <location>
        <position position="11"/>
    </location>
</feature>
<dbReference type="RefSeq" id="WP_072900728.1">
    <property type="nucleotide sequence ID" value="NZ_FQXB01000002.1"/>
</dbReference>
<dbReference type="InterPro" id="IPR020568">
    <property type="entry name" value="Ribosomal_Su5_D2-typ_SF"/>
</dbReference>
<comment type="pathway">
    <text evidence="10">Isoprenoid biosynthesis; isopentenyl diphosphate biosynthesis via DXP pathway; isopentenyl diphosphate from 1-deoxy-D-xylulose 5-phosphate: step 3/6.</text>
</comment>
<dbReference type="Pfam" id="PF08544">
    <property type="entry name" value="GHMP_kinases_C"/>
    <property type="match status" value="1"/>
</dbReference>
<evidence type="ECO:0000256" key="9">
    <source>
        <dbReference type="ARBA" id="ARBA00032554"/>
    </source>
</evidence>
<keyword evidence="4 10" id="KW-0808">Transferase</keyword>
<dbReference type="Pfam" id="PF00288">
    <property type="entry name" value="GHMP_kinases_N"/>
    <property type="match status" value="1"/>
</dbReference>
<keyword evidence="6 10" id="KW-0418">Kinase</keyword>
<dbReference type="InterPro" id="IPR006204">
    <property type="entry name" value="GHMP_kinase_N_dom"/>
</dbReference>
<feature type="active site" evidence="10">
    <location>
        <position position="137"/>
    </location>
</feature>
<dbReference type="GO" id="GO:0005524">
    <property type="term" value="F:ATP binding"/>
    <property type="evidence" value="ECO:0007669"/>
    <property type="project" value="UniProtKB-UniRule"/>
</dbReference>
<keyword evidence="14" id="KW-1185">Reference proteome</keyword>
<dbReference type="HAMAP" id="MF_00061">
    <property type="entry name" value="IspE"/>
    <property type="match status" value="1"/>
</dbReference>
<dbReference type="PANTHER" id="PTHR43527">
    <property type="entry name" value="4-DIPHOSPHOCYTIDYL-2-C-METHYL-D-ERYTHRITOL KINASE, CHLOROPLASTIC"/>
    <property type="match status" value="1"/>
</dbReference>
<dbReference type="OrthoDB" id="9809438at2"/>
<dbReference type="Proteomes" id="UP000184074">
    <property type="component" value="Unassembled WGS sequence"/>
</dbReference>
<dbReference type="Gene3D" id="3.30.230.10">
    <property type="match status" value="1"/>
</dbReference>
<protein>
    <recommendedName>
        <fullName evidence="3 10">4-diphosphocytidyl-2-C-methyl-D-erythritol kinase</fullName>
        <shortName evidence="10">CMK</shortName>
        <ecNumber evidence="2 10">2.7.1.148</ecNumber>
    </recommendedName>
    <alternativeName>
        <fullName evidence="9 10">4-(cytidine-5'-diphospho)-2-C-methyl-D-erythritol kinase</fullName>
    </alternativeName>
</protein>
<dbReference type="SUPFAM" id="SSF54211">
    <property type="entry name" value="Ribosomal protein S5 domain 2-like"/>
    <property type="match status" value="1"/>
</dbReference>
<dbReference type="InterPro" id="IPR036554">
    <property type="entry name" value="GHMP_kinase_C_sf"/>
</dbReference>
<evidence type="ECO:0000256" key="2">
    <source>
        <dbReference type="ARBA" id="ARBA00012052"/>
    </source>
</evidence>
<dbReference type="InterPro" id="IPR013750">
    <property type="entry name" value="GHMP_kinase_C_dom"/>
</dbReference>
<comment type="function">
    <text evidence="10">Catalyzes the phosphorylation of the position 2 hydroxy group of 4-diphosphocytidyl-2C-methyl-D-erythritol.</text>
</comment>
<comment type="catalytic activity">
    <reaction evidence="10">
        <text>4-CDP-2-C-methyl-D-erythritol + ATP = 4-CDP-2-C-methyl-D-erythritol 2-phosphate + ADP + H(+)</text>
        <dbReference type="Rhea" id="RHEA:18437"/>
        <dbReference type="ChEBI" id="CHEBI:15378"/>
        <dbReference type="ChEBI" id="CHEBI:30616"/>
        <dbReference type="ChEBI" id="CHEBI:57823"/>
        <dbReference type="ChEBI" id="CHEBI:57919"/>
        <dbReference type="ChEBI" id="CHEBI:456216"/>
        <dbReference type="EC" id="2.7.1.148"/>
    </reaction>
</comment>
<organism evidence="13 14">
    <name type="scientific">Cognatiyoonia sediminum</name>
    <dbReference type="NCBI Taxonomy" id="1508389"/>
    <lineage>
        <taxon>Bacteria</taxon>
        <taxon>Pseudomonadati</taxon>
        <taxon>Pseudomonadota</taxon>
        <taxon>Alphaproteobacteria</taxon>
        <taxon>Rhodobacterales</taxon>
        <taxon>Paracoccaceae</taxon>
        <taxon>Cognatiyoonia</taxon>
    </lineage>
</organism>
<feature type="domain" description="GHMP kinase C-terminal" evidence="12">
    <location>
        <begin position="206"/>
        <end position="270"/>
    </location>
</feature>
<dbReference type="InterPro" id="IPR004424">
    <property type="entry name" value="IspE"/>
</dbReference>
<evidence type="ECO:0000313" key="13">
    <source>
        <dbReference type="EMBL" id="SHH07270.1"/>
    </source>
</evidence>
<evidence type="ECO:0000256" key="8">
    <source>
        <dbReference type="ARBA" id="ARBA00023229"/>
    </source>
</evidence>
<dbReference type="EC" id="2.7.1.148" evidence="2 10"/>
<feature type="binding site" evidence="10">
    <location>
        <begin position="96"/>
        <end position="106"/>
    </location>
    <ligand>
        <name>ATP</name>
        <dbReference type="ChEBI" id="CHEBI:30616"/>
    </ligand>
</feature>
<keyword evidence="8 10" id="KW-0414">Isoprene biosynthesis</keyword>
<gene>
    <name evidence="10" type="primary">ispE</name>
    <name evidence="13" type="ORF">SAMN05444003_1952</name>
</gene>
<feature type="domain" description="GHMP kinase N-terminal" evidence="11">
    <location>
        <begin position="68"/>
        <end position="142"/>
    </location>
</feature>
<evidence type="ECO:0000313" key="14">
    <source>
        <dbReference type="Proteomes" id="UP000184074"/>
    </source>
</evidence>
<keyword evidence="5 10" id="KW-0547">Nucleotide-binding</keyword>
<proteinExistence type="inferred from homology"/>
<evidence type="ECO:0000259" key="12">
    <source>
        <dbReference type="Pfam" id="PF08544"/>
    </source>
</evidence>
<comment type="similarity">
    <text evidence="1 10">Belongs to the GHMP kinase family. IspE subfamily.</text>
</comment>
<dbReference type="GO" id="GO:0016114">
    <property type="term" value="P:terpenoid biosynthetic process"/>
    <property type="evidence" value="ECO:0007669"/>
    <property type="project" value="UniProtKB-UniRule"/>
</dbReference>
<dbReference type="GO" id="GO:0050515">
    <property type="term" value="F:4-(cytidine 5'-diphospho)-2-C-methyl-D-erythritol kinase activity"/>
    <property type="evidence" value="ECO:0007669"/>
    <property type="project" value="UniProtKB-UniRule"/>
</dbReference>
<dbReference type="PANTHER" id="PTHR43527:SF2">
    <property type="entry name" value="4-DIPHOSPHOCYTIDYL-2-C-METHYL-D-ERYTHRITOL KINASE, CHLOROPLASTIC"/>
    <property type="match status" value="1"/>
</dbReference>
<evidence type="ECO:0000256" key="4">
    <source>
        <dbReference type="ARBA" id="ARBA00022679"/>
    </source>
</evidence>
<dbReference type="PIRSF" id="PIRSF010376">
    <property type="entry name" value="IspE"/>
    <property type="match status" value="1"/>
</dbReference>
<dbReference type="SUPFAM" id="SSF55060">
    <property type="entry name" value="GHMP Kinase, C-terminal domain"/>
    <property type="match status" value="1"/>
</dbReference>
<dbReference type="InterPro" id="IPR014721">
    <property type="entry name" value="Ribsml_uS5_D2-typ_fold_subgr"/>
</dbReference>
<evidence type="ECO:0000256" key="1">
    <source>
        <dbReference type="ARBA" id="ARBA00009684"/>
    </source>
</evidence>
<accession>A0A1M5Q017</accession>
<dbReference type="NCBIfam" id="NF011202">
    <property type="entry name" value="PRK14608.1"/>
    <property type="match status" value="1"/>
</dbReference>
<keyword evidence="7 10" id="KW-0067">ATP-binding</keyword>
<dbReference type="AlphaFoldDB" id="A0A1M5Q017"/>